<keyword evidence="8" id="KW-1185">Reference proteome</keyword>
<dbReference type="EMBL" id="CACSIP010000030">
    <property type="protein sequence ID" value="CAA0127433.1"/>
    <property type="molecule type" value="Genomic_DNA"/>
</dbReference>
<evidence type="ECO:0000256" key="4">
    <source>
        <dbReference type="ARBA" id="ARBA00023136"/>
    </source>
</evidence>
<organism evidence="7 8">
    <name type="scientific">Mycolicibacterium vanbaalenii</name>
    <name type="common">Mycobacterium vanbaalenii</name>
    <dbReference type="NCBI Taxonomy" id="110539"/>
    <lineage>
        <taxon>Bacteria</taxon>
        <taxon>Bacillati</taxon>
        <taxon>Actinomycetota</taxon>
        <taxon>Actinomycetes</taxon>
        <taxon>Mycobacteriales</taxon>
        <taxon>Mycobacteriaceae</taxon>
        <taxon>Mycolicibacterium</taxon>
    </lineage>
</organism>
<dbReference type="AlphaFoldDB" id="A0A5S9R490"/>
<name>A0A5S9R490_MYCVN</name>
<proteinExistence type="predicted"/>
<dbReference type="GO" id="GO:0012505">
    <property type="term" value="C:endomembrane system"/>
    <property type="evidence" value="ECO:0007669"/>
    <property type="project" value="UniProtKB-SubCell"/>
</dbReference>
<sequence>MGSVWWSVALGLVAGLAMCWLALVVVVWRAKPADFGPREVARLLPDLMRLLARLAKDPTMPRGVRVRMALLTGYLALPFDLIPDFIPVLGYADDAVIVALVLRSVARRAGPTALSKHWPGTPQGLDAVRRLCRLPDIE</sequence>
<keyword evidence="3 5" id="KW-1133">Transmembrane helix</keyword>
<evidence type="ECO:0000313" key="7">
    <source>
        <dbReference type="EMBL" id="CAA0127433.1"/>
    </source>
</evidence>
<evidence type="ECO:0000256" key="3">
    <source>
        <dbReference type="ARBA" id="ARBA00022989"/>
    </source>
</evidence>
<dbReference type="RefSeq" id="WP_159232908.1">
    <property type="nucleotide sequence ID" value="NZ_CACSIP010000030.1"/>
</dbReference>
<keyword evidence="2 5" id="KW-0812">Transmembrane</keyword>
<dbReference type="Proteomes" id="UP000430146">
    <property type="component" value="Unassembled WGS sequence"/>
</dbReference>
<evidence type="ECO:0000313" key="8">
    <source>
        <dbReference type="Proteomes" id="UP000430146"/>
    </source>
</evidence>
<gene>
    <name evidence="7" type="ORF">AELLOGFF_05197</name>
</gene>
<keyword evidence="4 5" id="KW-0472">Membrane</keyword>
<feature type="domain" description="DUF1232" evidence="6">
    <location>
        <begin position="65"/>
        <end position="100"/>
    </location>
</feature>
<dbReference type="InterPro" id="IPR010652">
    <property type="entry name" value="DUF1232"/>
</dbReference>
<accession>A0A5S9R490</accession>
<evidence type="ECO:0000256" key="2">
    <source>
        <dbReference type="ARBA" id="ARBA00022692"/>
    </source>
</evidence>
<protein>
    <recommendedName>
        <fullName evidence="6">DUF1232 domain-containing protein</fullName>
    </recommendedName>
</protein>
<comment type="subcellular location">
    <subcellularLocation>
        <location evidence="1">Endomembrane system</location>
        <topology evidence="1">Multi-pass membrane protein</topology>
    </subcellularLocation>
</comment>
<dbReference type="Pfam" id="PF06803">
    <property type="entry name" value="DUF1232"/>
    <property type="match status" value="1"/>
</dbReference>
<feature type="transmembrane region" description="Helical" evidence="5">
    <location>
        <begin position="6"/>
        <end position="28"/>
    </location>
</feature>
<evidence type="ECO:0000256" key="5">
    <source>
        <dbReference type="SAM" id="Phobius"/>
    </source>
</evidence>
<reference evidence="7 8" key="1">
    <citation type="submission" date="2019-11" db="EMBL/GenBank/DDBJ databases">
        <authorList>
            <person name="Holert J."/>
        </authorList>
    </citation>
    <scope>NUCLEOTIDE SEQUENCE [LARGE SCALE GENOMIC DNA]</scope>
    <source>
        <strain evidence="7">BC8_1</strain>
    </source>
</reference>
<evidence type="ECO:0000256" key="1">
    <source>
        <dbReference type="ARBA" id="ARBA00004127"/>
    </source>
</evidence>
<dbReference type="OrthoDB" id="9804184at2"/>
<evidence type="ECO:0000259" key="6">
    <source>
        <dbReference type="Pfam" id="PF06803"/>
    </source>
</evidence>